<dbReference type="Proteomes" id="UP000595857">
    <property type="component" value="Chromosome"/>
</dbReference>
<sequence>MADPRLAALEPLIGTWRTTITMLDANGNAGAVSVATDTYRRSANNMFVLHDVDAQMDGDRALSMEIIALDPSGKGYVTRSYDPDGTFSDFTASLEGKRWQIIGTKQRFDGNFSSEGQTLTGRWEQNIGNQWSPLMQVELRKQP</sequence>
<reference evidence="1 2" key="1">
    <citation type="submission" date="2021-01" db="EMBL/GenBank/DDBJ databases">
        <title>Genome seq and assembly of Devosia sp. LEGU1.</title>
        <authorList>
            <person name="Chhetri G."/>
        </authorList>
    </citation>
    <scope>NUCLEOTIDE SEQUENCE [LARGE SCALE GENOMIC DNA]</scope>
    <source>
        <strain evidence="1 2">LEGU1</strain>
    </source>
</reference>
<dbReference type="EMBL" id="CP068046">
    <property type="protein sequence ID" value="QQR40554.1"/>
    <property type="molecule type" value="Genomic_DNA"/>
</dbReference>
<accession>A0ABX7CBJ0</accession>
<protein>
    <submittedName>
        <fullName evidence="1">DUF1579 family protein</fullName>
    </submittedName>
</protein>
<dbReference type="InterPro" id="IPR011473">
    <property type="entry name" value="DUF1579"/>
</dbReference>
<name>A0ABX7CBJ0_9HYPH</name>
<evidence type="ECO:0000313" key="1">
    <source>
        <dbReference type="EMBL" id="QQR40554.1"/>
    </source>
</evidence>
<proteinExistence type="predicted"/>
<evidence type="ECO:0000313" key="2">
    <source>
        <dbReference type="Proteomes" id="UP000595857"/>
    </source>
</evidence>
<dbReference type="RefSeq" id="WP_201635965.1">
    <property type="nucleotide sequence ID" value="NZ_CP068046.1"/>
</dbReference>
<keyword evidence="2" id="KW-1185">Reference proteome</keyword>
<organism evidence="1 2">
    <name type="scientific">Devosia rhizoryzae</name>
    <dbReference type="NCBI Taxonomy" id="2774137"/>
    <lineage>
        <taxon>Bacteria</taxon>
        <taxon>Pseudomonadati</taxon>
        <taxon>Pseudomonadota</taxon>
        <taxon>Alphaproteobacteria</taxon>
        <taxon>Hyphomicrobiales</taxon>
        <taxon>Devosiaceae</taxon>
        <taxon>Devosia</taxon>
    </lineage>
</organism>
<gene>
    <name evidence="1" type="ORF">JI748_06020</name>
</gene>
<dbReference type="Pfam" id="PF07617">
    <property type="entry name" value="DUF1579"/>
    <property type="match status" value="1"/>
</dbReference>